<keyword evidence="3" id="KW-0560">Oxidoreductase</keyword>
<dbReference type="PIRSF" id="PIRSF000112">
    <property type="entry name" value="Glycerol_dehydrogenase"/>
    <property type="match status" value="1"/>
</dbReference>
<dbReference type="PROSITE" id="PS00913">
    <property type="entry name" value="ADH_IRON_1"/>
    <property type="match status" value="1"/>
</dbReference>
<comment type="caution">
    <text evidence="5">The sequence shown here is derived from an EMBL/GenBank/DDBJ whole genome shotgun (WGS) entry which is preliminary data.</text>
</comment>
<name>A0ABU9LJN2_9BACL</name>
<organism evidence="5 6">
    <name type="scientific">Kurthia gibsonii</name>
    <dbReference type="NCBI Taxonomy" id="33946"/>
    <lineage>
        <taxon>Bacteria</taxon>
        <taxon>Bacillati</taxon>
        <taxon>Bacillota</taxon>
        <taxon>Bacilli</taxon>
        <taxon>Bacillales</taxon>
        <taxon>Caryophanaceae</taxon>
        <taxon>Kurthia</taxon>
    </lineage>
</organism>
<evidence type="ECO:0000256" key="1">
    <source>
        <dbReference type="ARBA" id="ARBA00007358"/>
    </source>
</evidence>
<evidence type="ECO:0000259" key="4">
    <source>
        <dbReference type="Pfam" id="PF00465"/>
    </source>
</evidence>
<evidence type="ECO:0000256" key="2">
    <source>
        <dbReference type="ARBA" id="ARBA00022723"/>
    </source>
</evidence>
<proteinExistence type="inferred from homology"/>
<sequence length="358" mass="39727">MKTIEVHAAPSEYILKEGAFELLEEKLQQRGIQSILVVTGTKSYEAAKAYWPEMPSMTETFYTYQGECSFAEIDKVVTRAKEVDAIVALGGGKVIDLVKAAANELHKQVIVLPTLASNCAPWTPLSVIYDNEGAFHHYDIYPIATSLLLVEPKLLLHAPRDLFVAGIGDTLAKWYEADVQLRTIEHLPVPLMISYEAAKQCKELLLRDSKEALRAMDEGVLNDAFIQVVEVMFIYAGMVGGYGDHYGRTAGAHAVHNGLTALEESHALLHGVKVAYGICVQLMLENRPEEVQALRAFYEELHLPQTLKELGLTEVTAQQLQEVAEKTTIPTESIHLMPIGEITSERVLEAMQELEQLV</sequence>
<dbReference type="CDD" id="cd08172">
    <property type="entry name" value="GlyDH-like"/>
    <property type="match status" value="1"/>
</dbReference>
<gene>
    <name evidence="5" type="ORF">AAF454_06270</name>
</gene>
<protein>
    <submittedName>
        <fullName evidence="5">Iron-containing alcohol dehydrogenase family protein</fullName>
    </submittedName>
</protein>
<dbReference type="Gene3D" id="3.40.50.1970">
    <property type="match status" value="1"/>
</dbReference>
<keyword evidence="6" id="KW-1185">Reference proteome</keyword>
<dbReference type="Proteomes" id="UP001398420">
    <property type="component" value="Unassembled WGS sequence"/>
</dbReference>
<dbReference type="Pfam" id="PF00465">
    <property type="entry name" value="Fe-ADH"/>
    <property type="match status" value="1"/>
</dbReference>
<keyword evidence="2" id="KW-0479">Metal-binding</keyword>
<dbReference type="SUPFAM" id="SSF56796">
    <property type="entry name" value="Dehydroquinate synthase-like"/>
    <property type="match status" value="1"/>
</dbReference>
<dbReference type="Gene3D" id="1.20.1090.10">
    <property type="entry name" value="Dehydroquinate synthase-like - alpha domain"/>
    <property type="match status" value="1"/>
</dbReference>
<dbReference type="InterPro" id="IPR001670">
    <property type="entry name" value="ADH_Fe/GldA"/>
</dbReference>
<evidence type="ECO:0000313" key="6">
    <source>
        <dbReference type="Proteomes" id="UP001398420"/>
    </source>
</evidence>
<dbReference type="PANTHER" id="PTHR43616">
    <property type="entry name" value="GLYCEROL DEHYDROGENASE"/>
    <property type="match status" value="1"/>
</dbReference>
<dbReference type="EMBL" id="JBCEWA010000004">
    <property type="protein sequence ID" value="MEL5988018.1"/>
    <property type="molecule type" value="Genomic_DNA"/>
</dbReference>
<dbReference type="RefSeq" id="WP_342302828.1">
    <property type="nucleotide sequence ID" value="NZ_JBCEWA010000004.1"/>
</dbReference>
<reference evidence="5 6" key="1">
    <citation type="submission" date="2024-04" db="EMBL/GenBank/DDBJ databases">
        <authorList>
            <person name="Wu Y.S."/>
            <person name="Zhang L."/>
        </authorList>
    </citation>
    <scope>NUCLEOTIDE SEQUENCE [LARGE SCALE GENOMIC DNA]</scope>
    <source>
        <strain evidence="5 6">KG-01</strain>
    </source>
</reference>
<dbReference type="InterPro" id="IPR016205">
    <property type="entry name" value="Glycerol_DH"/>
</dbReference>
<evidence type="ECO:0000313" key="5">
    <source>
        <dbReference type="EMBL" id="MEL5988018.1"/>
    </source>
</evidence>
<dbReference type="InterPro" id="IPR018211">
    <property type="entry name" value="ADH_Fe_CS"/>
</dbReference>
<accession>A0ABU9LJN2</accession>
<comment type="similarity">
    <text evidence="1">Belongs to the iron-containing alcohol dehydrogenase family.</text>
</comment>
<feature type="domain" description="Alcohol dehydrogenase iron-type/glycerol dehydrogenase GldA" evidence="4">
    <location>
        <begin position="10"/>
        <end position="142"/>
    </location>
</feature>
<dbReference type="PANTHER" id="PTHR43616:SF3">
    <property type="entry name" value="HYDROXYCARBOXYLATE DEHYDROGENASE A"/>
    <property type="match status" value="1"/>
</dbReference>
<evidence type="ECO:0000256" key="3">
    <source>
        <dbReference type="ARBA" id="ARBA00023002"/>
    </source>
</evidence>